<dbReference type="Gene3D" id="3.40.50.150">
    <property type="entry name" value="Vaccinia Virus protein VP39"/>
    <property type="match status" value="1"/>
</dbReference>
<dbReference type="RefSeq" id="WP_191145244.1">
    <property type="nucleotide sequence ID" value="NZ_JACXAF010000015.1"/>
</dbReference>
<proteinExistence type="predicted"/>
<dbReference type="SUPFAM" id="SSF53335">
    <property type="entry name" value="S-adenosyl-L-methionine-dependent methyltransferases"/>
    <property type="match status" value="1"/>
</dbReference>
<gene>
    <name evidence="1" type="ORF">IC617_12090</name>
</gene>
<sequence>MPSINWQEVTRHGSIVRLIRQGDHCIKVKENDQYRWLEIDGIMQSLMKLNEPANPTLPPHQAISQIFPPAKSAGVALELGLGGGTMQRYFAHHRPNWQLTSVEIDPLILELFREHFAPPQSNNSSILERAERIITRFDDNSVNGLIIDICTDEGLPEFLSDRYFWFEVERVLAHNPTVAVNLIPKDEQEWLRVTDLMRAILSVPLGWIQIPNHLNMLVVSEPEAAD</sequence>
<evidence type="ECO:0008006" key="3">
    <source>
        <dbReference type="Google" id="ProtNLM"/>
    </source>
</evidence>
<protein>
    <recommendedName>
        <fullName evidence="3">Methyltransferase domain-containing protein</fullName>
    </recommendedName>
</protein>
<name>A0A8J6QUP5_9GAMM</name>
<dbReference type="AlphaFoldDB" id="A0A8J6QUP5"/>
<evidence type="ECO:0000313" key="1">
    <source>
        <dbReference type="EMBL" id="MBD1390172.1"/>
    </source>
</evidence>
<dbReference type="Proteomes" id="UP000638014">
    <property type="component" value="Unassembled WGS sequence"/>
</dbReference>
<comment type="caution">
    <text evidence="1">The sequence shown here is derived from an EMBL/GenBank/DDBJ whole genome shotgun (WGS) entry which is preliminary data.</text>
</comment>
<dbReference type="InterPro" id="IPR029063">
    <property type="entry name" value="SAM-dependent_MTases_sf"/>
</dbReference>
<reference evidence="1" key="1">
    <citation type="submission" date="2020-09" db="EMBL/GenBank/DDBJ databases">
        <title>A novel bacterium of genus Neiella, isolated from South China Sea.</title>
        <authorList>
            <person name="Huang H."/>
            <person name="Mo K."/>
            <person name="Hu Y."/>
        </authorList>
    </citation>
    <scope>NUCLEOTIDE SEQUENCE</scope>
    <source>
        <strain evidence="1">HB171785</strain>
    </source>
</reference>
<accession>A0A8J6QUP5</accession>
<dbReference type="EMBL" id="JACXAF010000015">
    <property type="protein sequence ID" value="MBD1390172.1"/>
    <property type="molecule type" value="Genomic_DNA"/>
</dbReference>
<organism evidence="1 2">
    <name type="scientific">Neiella litorisoli</name>
    <dbReference type="NCBI Taxonomy" id="2771431"/>
    <lineage>
        <taxon>Bacteria</taxon>
        <taxon>Pseudomonadati</taxon>
        <taxon>Pseudomonadota</taxon>
        <taxon>Gammaproteobacteria</taxon>
        <taxon>Alteromonadales</taxon>
        <taxon>Echinimonadaceae</taxon>
        <taxon>Neiella</taxon>
    </lineage>
</organism>
<evidence type="ECO:0000313" key="2">
    <source>
        <dbReference type="Proteomes" id="UP000638014"/>
    </source>
</evidence>
<keyword evidence="2" id="KW-1185">Reference proteome</keyword>